<reference evidence="2" key="1">
    <citation type="submission" date="2020-06" db="EMBL/GenBank/DDBJ databases">
        <authorList>
            <person name="Li T."/>
            <person name="Hu X."/>
            <person name="Zhang T."/>
            <person name="Song X."/>
            <person name="Zhang H."/>
            <person name="Dai N."/>
            <person name="Sheng W."/>
            <person name="Hou X."/>
            <person name="Wei L."/>
        </authorList>
    </citation>
    <scope>NUCLEOTIDE SEQUENCE</scope>
    <source>
        <strain evidence="2">G01</strain>
        <tissue evidence="2">Leaf</tissue>
    </source>
</reference>
<dbReference type="InterPro" id="IPR053151">
    <property type="entry name" value="RNase_H-like"/>
</dbReference>
<gene>
    <name evidence="2" type="ORF">Sangu_2858300</name>
</gene>
<dbReference type="CDD" id="cd06222">
    <property type="entry name" value="RNase_H_like"/>
    <property type="match status" value="1"/>
</dbReference>
<name>A0AAW2IPL1_9LAMI</name>
<evidence type="ECO:0000313" key="2">
    <source>
        <dbReference type="EMBL" id="KAL0283922.1"/>
    </source>
</evidence>
<dbReference type="AlphaFoldDB" id="A0AAW2IPL1"/>
<dbReference type="InterPro" id="IPR002156">
    <property type="entry name" value="RNaseH_domain"/>
</dbReference>
<dbReference type="PANTHER" id="PTHR47723">
    <property type="entry name" value="OS05G0353850 PROTEIN"/>
    <property type="match status" value="1"/>
</dbReference>
<accession>A0AAW2IPL1</accession>
<proteinExistence type="predicted"/>
<organism evidence="2">
    <name type="scientific">Sesamum angustifolium</name>
    <dbReference type="NCBI Taxonomy" id="2727405"/>
    <lineage>
        <taxon>Eukaryota</taxon>
        <taxon>Viridiplantae</taxon>
        <taxon>Streptophyta</taxon>
        <taxon>Embryophyta</taxon>
        <taxon>Tracheophyta</taxon>
        <taxon>Spermatophyta</taxon>
        <taxon>Magnoliopsida</taxon>
        <taxon>eudicotyledons</taxon>
        <taxon>Gunneridae</taxon>
        <taxon>Pentapetalae</taxon>
        <taxon>asterids</taxon>
        <taxon>lamiids</taxon>
        <taxon>Lamiales</taxon>
        <taxon>Pedaliaceae</taxon>
        <taxon>Sesamum</taxon>
    </lineage>
</organism>
<reference evidence="2" key="2">
    <citation type="journal article" date="2024" name="Plant">
        <title>Genomic evolution and insights into agronomic trait innovations of Sesamum species.</title>
        <authorList>
            <person name="Miao H."/>
            <person name="Wang L."/>
            <person name="Qu L."/>
            <person name="Liu H."/>
            <person name="Sun Y."/>
            <person name="Le M."/>
            <person name="Wang Q."/>
            <person name="Wei S."/>
            <person name="Zheng Y."/>
            <person name="Lin W."/>
            <person name="Duan Y."/>
            <person name="Cao H."/>
            <person name="Xiong S."/>
            <person name="Wang X."/>
            <person name="Wei L."/>
            <person name="Li C."/>
            <person name="Ma Q."/>
            <person name="Ju M."/>
            <person name="Zhao R."/>
            <person name="Li G."/>
            <person name="Mu C."/>
            <person name="Tian Q."/>
            <person name="Mei H."/>
            <person name="Zhang T."/>
            <person name="Gao T."/>
            <person name="Zhang H."/>
        </authorList>
    </citation>
    <scope>NUCLEOTIDE SEQUENCE</scope>
    <source>
        <strain evidence="2">G01</strain>
    </source>
</reference>
<sequence length="281" mass="31895">MRVCELIDTYTKDWNYSLVHELFWREETDIILAIPISMIDGDDFVVWHHTACGKFFVRSAYHVAVSLASQSQSSTSQPHSPLWKALWQANVPRKIRVFTWKLAQNALPLGLRRIFPNGNLKVLSPFVGLFSGIETVASWNERHCDTNQTRSSNIPCFVVSAWGRATKLNYDGAMFSSSLEIGIGVIARDSTGVCVWLKSIRKRWILENEMVEALAARDAVLLARRFSWRRVVLEGDCANIHSKLISHQPDSSTTGAVIRDIKCLVFKFDLCSFCLFAELRI</sequence>
<dbReference type="GO" id="GO:0003676">
    <property type="term" value="F:nucleic acid binding"/>
    <property type="evidence" value="ECO:0007669"/>
    <property type="project" value="InterPro"/>
</dbReference>
<comment type="caution">
    <text evidence="2">The sequence shown here is derived from an EMBL/GenBank/DDBJ whole genome shotgun (WGS) entry which is preliminary data.</text>
</comment>
<evidence type="ECO:0000259" key="1">
    <source>
        <dbReference type="Pfam" id="PF13456"/>
    </source>
</evidence>
<dbReference type="EMBL" id="JACGWK010001687">
    <property type="protein sequence ID" value="KAL0283922.1"/>
    <property type="molecule type" value="Genomic_DNA"/>
</dbReference>
<dbReference type="Pfam" id="PF13456">
    <property type="entry name" value="RVT_3"/>
    <property type="match status" value="1"/>
</dbReference>
<dbReference type="PANTHER" id="PTHR47723:SF21">
    <property type="entry name" value="POLYNUCLEOTIDYL TRANSFERASE, RIBONUCLEASE H-LIKE SUPERFAMILY PROTEIN"/>
    <property type="match status" value="1"/>
</dbReference>
<protein>
    <recommendedName>
        <fullName evidence="1">RNase H type-1 domain-containing protein</fullName>
    </recommendedName>
</protein>
<dbReference type="InterPro" id="IPR044730">
    <property type="entry name" value="RNase_H-like_dom_plant"/>
</dbReference>
<dbReference type="GO" id="GO:0004523">
    <property type="term" value="F:RNA-DNA hybrid ribonuclease activity"/>
    <property type="evidence" value="ECO:0007669"/>
    <property type="project" value="InterPro"/>
</dbReference>
<feature type="domain" description="RNase H type-1" evidence="1">
    <location>
        <begin position="169"/>
        <end position="273"/>
    </location>
</feature>
<feature type="non-terminal residue" evidence="2">
    <location>
        <position position="281"/>
    </location>
</feature>